<feature type="non-terminal residue" evidence="6">
    <location>
        <position position="1"/>
    </location>
</feature>
<keyword evidence="4" id="KW-0456">Lyase</keyword>
<dbReference type="PANTHER" id="PTHR33337">
    <property type="entry name" value="GFA DOMAIN-CONTAINING PROTEIN"/>
    <property type="match status" value="1"/>
</dbReference>
<keyword evidence="2" id="KW-0479">Metal-binding</keyword>
<organism evidence="6 7">
    <name type="scientific">Cercophora newfieldiana</name>
    <dbReference type="NCBI Taxonomy" id="92897"/>
    <lineage>
        <taxon>Eukaryota</taxon>
        <taxon>Fungi</taxon>
        <taxon>Dikarya</taxon>
        <taxon>Ascomycota</taxon>
        <taxon>Pezizomycotina</taxon>
        <taxon>Sordariomycetes</taxon>
        <taxon>Sordariomycetidae</taxon>
        <taxon>Sordariales</taxon>
        <taxon>Lasiosphaeriaceae</taxon>
        <taxon>Cercophora</taxon>
    </lineage>
</organism>
<dbReference type="AlphaFoldDB" id="A0AA40CLY1"/>
<keyword evidence="7" id="KW-1185">Reference proteome</keyword>
<reference evidence="6" key="1">
    <citation type="submission" date="2023-06" db="EMBL/GenBank/DDBJ databases">
        <title>Genome-scale phylogeny and comparative genomics of the fungal order Sordariales.</title>
        <authorList>
            <consortium name="Lawrence Berkeley National Laboratory"/>
            <person name="Hensen N."/>
            <person name="Bonometti L."/>
            <person name="Westerberg I."/>
            <person name="Brannstrom I.O."/>
            <person name="Guillou S."/>
            <person name="Cros-Aarteil S."/>
            <person name="Calhoun S."/>
            <person name="Haridas S."/>
            <person name="Kuo A."/>
            <person name="Mondo S."/>
            <person name="Pangilinan J."/>
            <person name="Riley R."/>
            <person name="Labutti K."/>
            <person name="Andreopoulos B."/>
            <person name="Lipzen A."/>
            <person name="Chen C."/>
            <person name="Yanf M."/>
            <person name="Daum C."/>
            <person name="Ng V."/>
            <person name="Clum A."/>
            <person name="Steindorff A."/>
            <person name="Ohm R."/>
            <person name="Martin F."/>
            <person name="Silar P."/>
            <person name="Natvig D."/>
            <person name="Lalanne C."/>
            <person name="Gautier V."/>
            <person name="Ament-Velasquez S.L."/>
            <person name="Kruys A."/>
            <person name="Hutchinson M.I."/>
            <person name="Powell A.J."/>
            <person name="Barry K."/>
            <person name="Miller A.N."/>
            <person name="Grigoriev I.V."/>
            <person name="Debuchy R."/>
            <person name="Gladieux P."/>
            <person name="Thoren M.H."/>
            <person name="Johannesson H."/>
        </authorList>
    </citation>
    <scope>NUCLEOTIDE SEQUENCE</scope>
    <source>
        <strain evidence="6">SMH2532-1</strain>
    </source>
</reference>
<evidence type="ECO:0000256" key="3">
    <source>
        <dbReference type="ARBA" id="ARBA00022833"/>
    </source>
</evidence>
<dbReference type="SUPFAM" id="SSF51316">
    <property type="entry name" value="Mss4-like"/>
    <property type="match status" value="1"/>
</dbReference>
<feature type="non-terminal residue" evidence="6">
    <location>
        <position position="161"/>
    </location>
</feature>
<gene>
    <name evidence="6" type="ORF">B0T16DRAFT_287921</name>
</gene>
<name>A0AA40CLY1_9PEZI</name>
<dbReference type="Pfam" id="PF04828">
    <property type="entry name" value="GFA"/>
    <property type="match status" value="1"/>
</dbReference>
<accession>A0AA40CLY1</accession>
<feature type="domain" description="CENP-V/GFA" evidence="5">
    <location>
        <begin position="4"/>
        <end position="111"/>
    </location>
</feature>
<proteinExistence type="inferred from homology"/>
<dbReference type="InterPro" id="IPR011057">
    <property type="entry name" value="Mss4-like_sf"/>
</dbReference>
<keyword evidence="3" id="KW-0862">Zinc</keyword>
<comment type="caution">
    <text evidence="6">The sequence shown here is derived from an EMBL/GenBank/DDBJ whole genome shotgun (WGS) entry which is preliminary data.</text>
</comment>
<dbReference type="PANTHER" id="PTHR33337:SF40">
    <property type="entry name" value="CENP-V_GFA DOMAIN-CONTAINING PROTEIN-RELATED"/>
    <property type="match status" value="1"/>
</dbReference>
<evidence type="ECO:0000256" key="2">
    <source>
        <dbReference type="ARBA" id="ARBA00022723"/>
    </source>
</evidence>
<dbReference type="Proteomes" id="UP001174936">
    <property type="component" value="Unassembled WGS sequence"/>
</dbReference>
<comment type="similarity">
    <text evidence="1">Belongs to the Gfa family.</text>
</comment>
<evidence type="ECO:0000313" key="7">
    <source>
        <dbReference type="Proteomes" id="UP001174936"/>
    </source>
</evidence>
<evidence type="ECO:0000256" key="4">
    <source>
        <dbReference type="ARBA" id="ARBA00023239"/>
    </source>
</evidence>
<dbReference type="Gene3D" id="3.90.1590.10">
    <property type="entry name" value="glutathione-dependent formaldehyde- activating enzyme (gfa)"/>
    <property type="match status" value="1"/>
</dbReference>
<evidence type="ECO:0000313" key="6">
    <source>
        <dbReference type="EMBL" id="KAK0643355.1"/>
    </source>
</evidence>
<evidence type="ECO:0000259" key="5">
    <source>
        <dbReference type="PROSITE" id="PS51891"/>
    </source>
</evidence>
<dbReference type="InterPro" id="IPR006913">
    <property type="entry name" value="CENP-V/GFA"/>
</dbReference>
<protein>
    <submittedName>
        <fullName evidence="6">Mss4-like protein</fullName>
    </submittedName>
</protein>
<dbReference type="GO" id="GO:0016846">
    <property type="term" value="F:carbon-sulfur lyase activity"/>
    <property type="evidence" value="ECO:0007669"/>
    <property type="project" value="InterPro"/>
</dbReference>
<evidence type="ECO:0000256" key="1">
    <source>
        <dbReference type="ARBA" id="ARBA00005495"/>
    </source>
</evidence>
<dbReference type="GO" id="GO:0046872">
    <property type="term" value="F:metal ion binding"/>
    <property type="evidence" value="ECO:0007669"/>
    <property type="project" value="UniProtKB-KW"/>
</dbReference>
<dbReference type="EMBL" id="JAULSV010000005">
    <property type="protein sequence ID" value="KAK0643355.1"/>
    <property type="molecule type" value="Genomic_DNA"/>
</dbReference>
<sequence length="161" mass="17410">PTHIKGGCLCGALRYEVDFSKDHDFKSSFSTCQCTQCRKQTSSFFLASHVAKPLHTFRFTSTTSTLKDFEASPAAQRGFCTNCGSLIYWKPKGGDYVAFTLGTVDPLYLWGEGADVDGVGVPREGWGGVLAGGEGDHWWTMNEIKGVTDNIPVAGCGKGKK</sequence>
<dbReference type="PROSITE" id="PS51891">
    <property type="entry name" value="CENP_V_GFA"/>
    <property type="match status" value="1"/>
</dbReference>